<keyword evidence="2" id="KW-1185">Reference proteome</keyword>
<evidence type="ECO:0000313" key="2">
    <source>
        <dbReference type="Proteomes" id="UP000617340"/>
    </source>
</evidence>
<comment type="caution">
    <text evidence="1">The sequence shown here is derived from an EMBL/GenBank/DDBJ whole genome shotgun (WGS) entry which is preliminary data.</text>
</comment>
<dbReference type="EMBL" id="JACSDZ010000007">
    <property type="protein sequence ID" value="KAF7399761.1"/>
    <property type="molecule type" value="Genomic_DNA"/>
</dbReference>
<proteinExistence type="predicted"/>
<organism evidence="1 2">
    <name type="scientific">Vespula germanica</name>
    <name type="common">German yellow jacket</name>
    <name type="synonym">Paravespula germanica</name>
    <dbReference type="NCBI Taxonomy" id="30212"/>
    <lineage>
        <taxon>Eukaryota</taxon>
        <taxon>Metazoa</taxon>
        <taxon>Ecdysozoa</taxon>
        <taxon>Arthropoda</taxon>
        <taxon>Hexapoda</taxon>
        <taxon>Insecta</taxon>
        <taxon>Pterygota</taxon>
        <taxon>Neoptera</taxon>
        <taxon>Endopterygota</taxon>
        <taxon>Hymenoptera</taxon>
        <taxon>Apocrita</taxon>
        <taxon>Aculeata</taxon>
        <taxon>Vespoidea</taxon>
        <taxon>Vespidae</taxon>
        <taxon>Vespinae</taxon>
        <taxon>Vespula</taxon>
    </lineage>
</organism>
<dbReference type="Proteomes" id="UP000617340">
    <property type="component" value="Unassembled WGS sequence"/>
</dbReference>
<dbReference type="AlphaFoldDB" id="A0A834K5X1"/>
<sequence>MYLADNDEVTDNFHCGLPLSPSLSLHYRRIIPYESREYVEHVLSEKEKKKSRKKYLVKVFPDDVNFNQAPLIKISRGQEYPASAAESRHGEEFMVDNSFPAYPRPISV</sequence>
<gene>
    <name evidence="1" type="ORF">HZH68_008353</name>
</gene>
<evidence type="ECO:0000313" key="1">
    <source>
        <dbReference type="EMBL" id="KAF7399761.1"/>
    </source>
</evidence>
<name>A0A834K5X1_VESGE</name>
<protein>
    <submittedName>
        <fullName evidence="1">Uncharacterized protein</fullName>
    </submittedName>
</protein>
<reference evidence="1" key="1">
    <citation type="journal article" date="2020" name="G3 (Bethesda)">
        <title>High-Quality Assemblies for Three Invasive Social Wasps from the &lt;i&gt;Vespula&lt;/i&gt; Genus.</title>
        <authorList>
            <person name="Harrop T.W.R."/>
            <person name="Guhlin J."/>
            <person name="McLaughlin G.M."/>
            <person name="Permina E."/>
            <person name="Stockwell P."/>
            <person name="Gilligan J."/>
            <person name="Le Lec M.F."/>
            <person name="Gruber M.A.M."/>
            <person name="Quinn O."/>
            <person name="Lovegrove M."/>
            <person name="Duncan E.J."/>
            <person name="Remnant E.J."/>
            <person name="Van Eeckhoven J."/>
            <person name="Graham B."/>
            <person name="Knapp R.A."/>
            <person name="Langford K.W."/>
            <person name="Kronenberg Z."/>
            <person name="Press M.O."/>
            <person name="Eacker S.M."/>
            <person name="Wilson-Rankin E.E."/>
            <person name="Purcell J."/>
            <person name="Lester P.J."/>
            <person name="Dearden P.K."/>
        </authorList>
    </citation>
    <scope>NUCLEOTIDE SEQUENCE</scope>
    <source>
        <strain evidence="1">Linc-1</strain>
    </source>
</reference>
<accession>A0A834K5X1</accession>